<dbReference type="AlphaFoldDB" id="A0A1X6ZCL9"/>
<evidence type="ECO:0000256" key="1">
    <source>
        <dbReference type="ARBA" id="ARBA00005250"/>
    </source>
</evidence>
<protein>
    <submittedName>
        <fullName evidence="3">Metallo-beta-lactamase superfamily protein</fullName>
    </submittedName>
</protein>
<dbReference type="InterPro" id="IPR001279">
    <property type="entry name" value="Metallo-B-lactamas"/>
</dbReference>
<dbReference type="InterPro" id="IPR050855">
    <property type="entry name" value="NDM-1-like"/>
</dbReference>
<accession>A0A1X6ZCL9</accession>
<dbReference type="Proteomes" id="UP000193061">
    <property type="component" value="Unassembled WGS sequence"/>
</dbReference>
<comment type="similarity">
    <text evidence="1">Belongs to the metallo-beta-lactamase superfamily. Class-B beta-lactamase family.</text>
</comment>
<dbReference type="PANTHER" id="PTHR42951">
    <property type="entry name" value="METALLO-BETA-LACTAMASE DOMAIN-CONTAINING"/>
    <property type="match status" value="1"/>
</dbReference>
<dbReference type="Gene3D" id="3.60.15.10">
    <property type="entry name" value="Ribonuclease Z/Hydroxyacylglutathione hydrolase-like"/>
    <property type="match status" value="1"/>
</dbReference>
<name>A0A1X6ZCL9_9RHOB</name>
<keyword evidence="4" id="KW-1185">Reference proteome</keyword>
<dbReference type="EMBL" id="FWFX01000006">
    <property type="protein sequence ID" value="SLN47691.1"/>
    <property type="molecule type" value="Genomic_DNA"/>
</dbReference>
<sequence>MNCSKTRHVRILQPHPGIYAYYDGRVPGHRFMEGENWVDDGAIALGIATYAVVEGDEALVYDTHVSPEHGALIRSHLDGLGVSKITIIYSHWHLDHVAGTSAFAGCDVIANDKTARHLAMRQIAIEAGDYDGPPAINPLILPTQTFTGKLELSLATRRIVLIEVNVHSDDATVLWLPDERILLAGDTVEDPLTYVDEPAELAHHLRDLDRLAVLGPRYILPDHGAPETIAKGGFGPEVIGAMKRYIQWLMALETNPDQANETPEHILSADVDAGTLKWFEAYREVHAANVASVLKLYGHA</sequence>
<evidence type="ECO:0000313" key="4">
    <source>
        <dbReference type="Proteomes" id="UP000193061"/>
    </source>
</evidence>
<feature type="domain" description="Metallo-beta-lactamase" evidence="2">
    <location>
        <begin position="46"/>
        <end position="223"/>
    </location>
</feature>
<evidence type="ECO:0000259" key="2">
    <source>
        <dbReference type="SMART" id="SM00849"/>
    </source>
</evidence>
<proteinExistence type="inferred from homology"/>
<dbReference type="SMART" id="SM00849">
    <property type="entry name" value="Lactamase_B"/>
    <property type="match status" value="1"/>
</dbReference>
<reference evidence="3 4" key="1">
    <citation type="submission" date="2017-03" db="EMBL/GenBank/DDBJ databases">
        <authorList>
            <person name="Afonso C.L."/>
            <person name="Miller P.J."/>
            <person name="Scott M.A."/>
            <person name="Spackman E."/>
            <person name="Goraichik I."/>
            <person name="Dimitrov K.M."/>
            <person name="Suarez D.L."/>
            <person name="Swayne D.E."/>
        </authorList>
    </citation>
    <scope>NUCLEOTIDE SEQUENCE [LARGE SCALE GENOMIC DNA]</scope>
    <source>
        <strain evidence="3 4">CECT 7450</strain>
    </source>
</reference>
<organism evidence="3 4">
    <name type="scientific">Roseovarius albus</name>
    <dbReference type="NCBI Taxonomy" id="1247867"/>
    <lineage>
        <taxon>Bacteria</taxon>
        <taxon>Pseudomonadati</taxon>
        <taxon>Pseudomonadota</taxon>
        <taxon>Alphaproteobacteria</taxon>
        <taxon>Rhodobacterales</taxon>
        <taxon>Roseobacteraceae</taxon>
        <taxon>Roseovarius</taxon>
    </lineage>
</organism>
<dbReference type="PANTHER" id="PTHR42951:SF4">
    <property type="entry name" value="ACYL-COENZYME A THIOESTERASE MBLAC2"/>
    <property type="match status" value="1"/>
</dbReference>
<gene>
    <name evidence="3" type="ORF">ROA7450_02367</name>
</gene>
<dbReference type="OrthoDB" id="420651at2"/>
<evidence type="ECO:0000313" key="3">
    <source>
        <dbReference type="EMBL" id="SLN47691.1"/>
    </source>
</evidence>
<dbReference type="InterPro" id="IPR036866">
    <property type="entry name" value="RibonucZ/Hydroxyglut_hydro"/>
</dbReference>
<dbReference type="GO" id="GO:0017001">
    <property type="term" value="P:antibiotic catabolic process"/>
    <property type="evidence" value="ECO:0007669"/>
    <property type="project" value="UniProtKB-ARBA"/>
</dbReference>
<dbReference type="Pfam" id="PF00753">
    <property type="entry name" value="Lactamase_B"/>
    <property type="match status" value="1"/>
</dbReference>
<dbReference type="SUPFAM" id="SSF56281">
    <property type="entry name" value="Metallo-hydrolase/oxidoreductase"/>
    <property type="match status" value="1"/>
</dbReference>